<keyword evidence="3" id="KW-1185">Reference proteome</keyword>
<organism evidence="2 3">
    <name type="scientific">Solanum tuberosum</name>
    <name type="common">Potato</name>
    <dbReference type="NCBI Taxonomy" id="4113"/>
    <lineage>
        <taxon>Eukaryota</taxon>
        <taxon>Viridiplantae</taxon>
        <taxon>Streptophyta</taxon>
        <taxon>Embryophyta</taxon>
        <taxon>Tracheophyta</taxon>
        <taxon>Spermatophyta</taxon>
        <taxon>Magnoliopsida</taxon>
        <taxon>eudicotyledons</taxon>
        <taxon>Gunneridae</taxon>
        <taxon>Pentapetalae</taxon>
        <taxon>asterids</taxon>
        <taxon>lamiids</taxon>
        <taxon>Solanales</taxon>
        <taxon>Solanaceae</taxon>
        <taxon>Solanoideae</taxon>
        <taxon>Solaneae</taxon>
        <taxon>Solanum</taxon>
    </lineage>
</organism>
<dbReference type="Proteomes" id="UP000011115">
    <property type="component" value="Unassembled WGS sequence"/>
</dbReference>
<reference evidence="2" key="2">
    <citation type="submission" date="2015-06" db="UniProtKB">
        <authorList>
            <consortium name="EnsemblPlants"/>
        </authorList>
    </citation>
    <scope>IDENTIFICATION</scope>
    <source>
        <strain evidence="2">DM1-3 516 R44</strain>
    </source>
</reference>
<evidence type="ECO:0000313" key="3">
    <source>
        <dbReference type="Proteomes" id="UP000011115"/>
    </source>
</evidence>
<reference evidence="3" key="1">
    <citation type="journal article" date="2011" name="Nature">
        <title>Genome sequence and analysis of the tuber crop potato.</title>
        <authorList>
            <consortium name="The Potato Genome Sequencing Consortium"/>
        </authorList>
    </citation>
    <scope>NUCLEOTIDE SEQUENCE [LARGE SCALE GENOMIC DNA]</scope>
    <source>
        <strain evidence="3">cv. DM1-3 516 R44</strain>
    </source>
</reference>
<name>M1DTN0_SOLTU</name>
<feature type="region of interest" description="Disordered" evidence="1">
    <location>
        <begin position="23"/>
        <end position="52"/>
    </location>
</feature>
<dbReference type="EnsemblPlants" id="PGSC0003DMT400094209">
    <property type="protein sequence ID" value="PGSC0003DMT400094209"/>
    <property type="gene ID" value="PGSC0003DMG400043780"/>
</dbReference>
<dbReference type="AlphaFoldDB" id="M1DTN0"/>
<accession>M1DTN0</accession>
<evidence type="ECO:0000313" key="2">
    <source>
        <dbReference type="EnsemblPlants" id="PGSC0003DMT400094209"/>
    </source>
</evidence>
<feature type="compositionally biased region" description="Acidic residues" evidence="1">
    <location>
        <begin position="25"/>
        <end position="35"/>
    </location>
</feature>
<dbReference type="InParanoid" id="M1DTN0"/>
<dbReference type="HOGENOM" id="CLU_2254962_0_0_1"/>
<protein>
    <submittedName>
        <fullName evidence="2">Uncharacterized protein</fullName>
    </submittedName>
</protein>
<proteinExistence type="predicted"/>
<evidence type="ECO:0000256" key="1">
    <source>
        <dbReference type="SAM" id="MobiDB-lite"/>
    </source>
</evidence>
<dbReference type="PaxDb" id="4113-PGSC0003DMT400094209"/>
<dbReference type="Gramene" id="PGSC0003DMT400094209">
    <property type="protein sequence ID" value="PGSC0003DMT400094209"/>
    <property type="gene ID" value="PGSC0003DMG400043780"/>
</dbReference>
<feature type="region of interest" description="Disordered" evidence="1">
    <location>
        <begin position="82"/>
        <end position="104"/>
    </location>
</feature>
<sequence length="104" mass="11147">MYAAWGTGSEMYEDDADNIALMAIEESEPEPDSDSEENKGESVLGVSKITEEGLEDVPCEGEYFGDPIVEQSSLFRLNLGASSEGETMGDPSVEPSLSIGIHIN</sequence>